<keyword evidence="11" id="KW-1185">Reference proteome</keyword>
<dbReference type="AlphaFoldDB" id="A0A9Q0P1Q6"/>
<keyword evidence="3" id="KW-0805">Transcription regulation</keyword>
<feature type="compositionally biased region" description="Polar residues" evidence="7">
    <location>
        <begin position="84"/>
        <end position="99"/>
    </location>
</feature>
<dbReference type="OrthoDB" id="2143914at2759"/>
<feature type="region of interest" description="Disordered" evidence="7">
    <location>
        <begin position="111"/>
        <end position="167"/>
    </location>
</feature>
<dbReference type="Proteomes" id="UP001151532">
    <property type="component" value="Chromosome 14"/>
</dbReference>
<keyword evidence="5" id="KW-0804">Transcription</keyword>
<proteinExistence type="predicted"/>
<dbReference type="Pfam" id="PF00249">
    <property type="entry name" value="Myb_DNA-binding"/>
    <property type="match status" value="1"/>
</dbReference>
<dbReference type="PANTHER" id="PTHR47997">
    <property type="entry name" value="MYB DOMAIN PROTEIN 55"/>
    <property type="match status" value="1"/>
</dbReference>
<evidence type="ECO:0000313" key="10">
    <source>
        <dbReference type="EMBL" id="KAJ6679973.1"/>
    </source>
</evidence>
<keyword evidence="4 10" id="KW-0238">DNA-binding</keyword>
<dbReference type="CDD" id="cd00167">
    <property type="entry name" value="SANT"/>
    <property type="match status" value="1"/>
</dbReference>
<feature type="region of interest" description="Disordered" evidence="7">
    <location>
        <begin position="284"/>
        <end position="303"/>
    </location>
</feature>
<dbReference type="EMBL" id="JAPFFK010000020">
    <property type="protein sequence ID" value="KAJ6679973.1"/>
    <property type="molecule type" value="Genomic_DNA"/>
</dbReference>
<dbReference type="GO" id="GO:0005634">
    <property type="term" value="C:nucleus"/>
    <property type="evidence" value="ECO:0007669"/>
    <property type="project" value="UniProtKB-SubCell"/>
</dbReference>
<evidence type="ECO:0000256" key="7">
    <source>
        <dbReference type="SAM" id="MobiDB-lite"/>
    </source>
</evidence>
<feature type="compositionally biased region" description="Low complexity" evidence="7">
    <location>
        <begin position="147"/>
        <end position="160"/>
    </location>
</feature>
<keyword evidence="2" id="KW-0677">Repeat</keyword>
<dbReference type="Gene3D" id="1.10.10.60">
    <property type="entry name" value="Homeodomain-like"/>
    <property type="match status" value="1"/>
</dbReference>
<feature type="domain" description="Myb-like" evidence="8">
    <location>
        <begin position="9"/>
        <end position="59"/>
    </location>
</feature>
<dbReference type="InterPro" id="IPR017930">
    <property type="entry name" value="Myb_dom"/>
</dbReference>
<feature type="compositionally biased region" description="Low complexity" evidence="7">
    <location>
        <begin position="287"/>
        <end position="299"/>
    </location>
</feature>
<evidence type="ECO:0000256" key="5">
    <source>
        <dbReference type="ARBA" id="ARBA00023163"/>
    </source>
</evidence>
<feature type="compositionally biased region" description="Polar residues" evidence="7">
    <location>
        <begin position="113"/>
        <end position="132"/>
    </location>
</feature>
<evidence type="ECO:0000256" key="6">
    <source>
        <dbReference type="ARBA" id="ARBA00023242"/>
    </source>
</evidence>
<sequence>MGRHSCCYKQKLRKGLWSPEEDEKLLRHITKYGHGCWSSVPKQAGKTNPQSHRPFRSPYLSEAEVQKGIDPVTHKPLSEVVNGENKNSPASGTQDKASAVSCTELNLLRAENSKSPGANLQEKGSSPISPNGFQLERESTSSSRVMNGNGNNTNEQGNNNLMTPTSNKDFFLDRFTAPHHQGSTSNCQPSDFVGHFPLQQLNYASNARLATNSIPSPWLSQASKAFDMNSEFSSTVIPSILPPVVTSSFLSTSMGYRPSITAPPDNPPLPSFASNSCRLWETAAPRNNSNSSTGSNGSTELQSNSSFFENTMFSWGLGDCSSSEKEAQNHLMGSQHEDIKWPEYLQNPLLMAAALQNQNQQSLYSEIKPETHLLTENSSGMWPHNQHQQQPLQDPDICPKDMQRITASFGYI</sequence>
<keyword evidence="6" id="KW-0539">Nucleus</keyword>
<feature type="domain" description="HTH myb-type" evidence="9">
    <location>
        <begin position="9"/>
        <end position="47"/>
    </location>
</feature>
<evidence type="ECO:0000256" key="3">
    <source>
        <dbReference type="ARBA" id="ARBA00023015"/>
    </source>
</evidence>
<dbReference type="PROSITE" id="PS50090">
    <property type="entry name" value="MYB_LIKE"/>
    <property type="match status" value="1"/>
</dbReference>
<evidence type="ECO:0000259" key="8">
    <source>
        <dbReference type="PROSITE" id="PS50090"/>
    </source>
</evidence>
<dbReference type="InterPro" id="IPR051953">
    <property type="entry name" value="Plant_SW-associated_TFs"/>
</dbReference>
<comment type="subcellular location">
    <subcellularLocation>
        <location evidence="1">Nucleus</location>
    </subcellularLocation>
</comment>
<protein>
    <submittedName>
        <fullName evidence="10">HOMEODOMAIN-RELATED</fullName>
    </submittedName>
</protein>
<feature type="compositionally biased region" description="Basic and acidic residues" evidence="7">
    <location>
        <begin position="64"/>
        <end position="77"/>
    </location>
</feature>
<gene>
    <name evidence="10" type="ORF">OIU79_019652</name>
</gene>
<evidence type="ECO:0000256" key="2">
    <source>
        <dbReference type="ARBA" id="ARBA00022737"/>
    </source>
</evidence>
<dbReference type="GO" id="GO:0003677">
    <property type="term" value="F:DNA binding"/>
    <property type="evidence" value="ECO:0007669"/>
    <property type="project" value="UniProtKB-KW"/>
</dbReference>
<dbReference type="PANTHER" id="PTHR47997:SF75">
    <property type="entry name" value="MYB DOMAIN PROTEIN 55"/>
    <property type="match status" value="1"/>
</dbReference>
<dbReference type="PROSITE" id="PS51294">
    <property type="entry name" value="HTH_MYB"/>
    <property type="match status" value="1"/>
</dbReference>
<dbReference type="InterPro" id="IPR009057">
    <property type="entry name" value="Homeodomain-like_sf"/>
</dbReference>
<keyword evidence="10" id="KW-0371">Homeobox</keyword>
<reference evidence="10" key="2">
    <citation type="journal article" date="2023" name="Int. J. Mol. Sci.">
        <title>De Novo Assembly and Annotation of 11 Diverse Shrub Willow (Salix) Genomes Reveals Novel Gene Organization in Sex-Linked Regions.</title>
        <authorList>
            <person name="Hyden B."/>
            <person name="Feng K."/>
            <person name="Yates T.B."/>
            <person name="Jawdy S."/>
            <person name="Cereghino C."/>
            <person name="Smart L.B."/>
            <person name="Muchero W."/>
        </authorList>
    </citation>
    <scope>NUCLEOTIDE SEQUENCE</scope>
    <source>
        <tissue evidence="10">Shoot tip</tissue>
    </source>
</reference>
<reference evidence="10" key="1">
    <citation type="submission" date="2022-11" db="EMBL/GenBank/DDBJ databases">
        <authorList>
            <person name="Hyden B.L."/>
            <person name="Feng K."/>
            <person name="Yates T."/>
            <person name="Jawdy S."/>
            <person name="Smart L.B."/>
            <person name="Muchero W."/>
        </authorList>
    </citation>
    <scope>NUCLEOTIDE SEQUENCE</scope>
    <source>
        <tissue evidence="10">Shoot tip</tissue>
    </source>
</reference>
<evidence type="ECO:0000259" key="9">
    <source>
        <dbReference type="PROSITE" id="PS51294"/>
    </source>
</evidence>
<feature type="region of interest" description="Disordered" evidence="7">
    <location>
        <begin position="64"/>
        <end position="99"/>
    </location>
</feature>
<evidence type="ECO:0000256" key="1">
    <source>
        <dbReference type="ARBA" id="ARBA00004123"/>
    </source>
</evidence>
<dbReference type="InterPro" id="IPR001005">
    <property type="entry name" value="SANT/Myb"/>
</dbReference>
<evidence type="ECO:0000313" key="11">
    <source>
        <dbReference type="Proteomes" id="UP001151532"/>
    </source>
</evidence>
<accession>A0A9Q0P1Q6</accession>
<comment type="caution">
    <text evidence="10">The sequence shown here is derived from an EMBL/GenBank/DDBJ whole genome shotgun (WGS) entry which is preliminary data.</text>
</comment>
<dbReference type="SUPFAM" id="SSF46689">
    <property type="entry name" value="Homeodomain-like"/>
    <property type="match status" value="1"/>
</dbReference>
<organism evidence="10 11">
    <name type="scientific">Salix purpurea</name>
    <name type="common">Purple osier willow</name>
    <dbReference type="NCBI Taxonomy" id="77065"/>
    <lineage>
        <taxon>Eukaryota</taxon>
        <taxon>Viridiplantae</taxon>
        <taxon>Streptophyta</taxon>
        <taxon>Embryophyta</taxon>
        <taxon>Tracheophyta</taxon>
        <taxon>Spermatophyta</taxon>
        <taxon>Magnoliopsida</taxon>
        <taxon>eudicotyledons</taxon>
        <taxon>Gunneridae</taxon>
        <taxon>Pentapetalae</taxon>
        <taxon>rosids</taxon>
        <taxon>fabids</taxon>
        <taxon>Malpighiales</taxon>
        <taxon>Salicaceae</taxon>
        <taxon>Saliceae</taxon>
        <taxon>Salix</taxon>
    </lineage>
</organism>
<evidence type="ECO:0000256" key="4">
    <source>
        <dbReference type="ARBA" id="ARBA00023125"/>
    </source>
</evidence>
<name>A0A9Q0P1Q6_SALPP</name>